<gene>
    <name evidence="2" type="ORF">Amon01_000906100</name>
</gene>
<name>A0A9W6WFZ6_AMBMO</name>
<evidence type="ECO:0000313" key="2">
    <source>
        <dbReference type="EMBL" id="GME68729.1"/>
    </source>
</evidence>
<protein>
    <submittedName>
        <fullName evidence="2">Unnamed protein product</fullName>
    </submittedName>
</protein>
<evidence type="ECO:0000313" key="3">
    <source>
        <dbReference type="Proteomes" id="UP001165063"/>
    </source>
</evidence>
<keyword evidence="3" id="KW-1185">Reference proteome</keyword>
<feature type="region of interest" description="Disordered" evidence="1">
    <location>
        <begin position="27"/>
        <end position="82"/>
    </location>
</feature>
<comment type="caution">
    <text evidence="2">The sequence shown here is derived from an EMBL/GenBank/DDBJ whole genome shotgun (WGS) entry which is preliminary data.</text>
</comment>
<dbReference type="EMBL" id="BSXU01009322">
    <property type="protein sequence ID" value="GME68729.1"/>
    <property type="molecule type" value="Genomic_DNA"/>
</dbReference>
<evidence type="ECO:0000256" key="1">
    <source>
        <dbReference type="SAM" id="MobiDB-lite"/>
    </source>
</evidence>
<dbReference type="Proteomes" id="UP001165063">
    <property type="component" value="Unassembled WGS sequence"/>
</dbReference>
<dbReference type="AlphaFoldDB" id="A0A9W6WFZ6"/>
<sequence length="82" mass="9384">MENPDMTFPEIQPFDENELREAFNFEKSSSNGVPGFDSSLLALGPDSSSIHNKKERKRKQATPSIPAEQPEMKRRHVQVHFD</sequence>
<dbReference type="OrthoDB" id="2160599at2759"/>
<reference evidence="2" key="1">
    <citation type="submission" date="2023-04" db="EMBL/GenBank/DDBJ databases">
        <title>Ambrosiozyma monospora NBRC 1965.</title>
        <authorList>
            <person name="Ichikawa N."/>
            <person name="Sato H."/>
            <person name="Tonouchi N."/>
        </authorList>
    </citation>
    <scope>NUCLEOTIDE SEQUENCE</scope>
    <source>
        <strain evidence="2">NBRC 1965</strain>
    </source>
</reference>
<feature type="compositionally biased region" description="Basic residues" evidence="1">
    <location>
        <begin position="51"/>
        <end position="60"/>
    </location>
</feature>
<accession>A0A9W6WFZ6</accession>
<feature type="compositionally biased region" description="Basic residues" evidence="1">
    <location>
        <begin position="73"/>
        <end position="82"/>
    </location>
</feature>
<organism evidence="2 3">
    <name type="scientific">Ambrosiozyma monospora</name>
    <name type="common">Yeast</name>
    <name type="synonym">Endomycopsis monosporus</name>
    <dbReference type="NCBI Taxonomy" id="43982"/>
    <lineage>
        <taxon>Eukaryota</taxon>
        <taxon>Fungi</taxon>
        <taxon>Dikarya</taxon>
        <taxon>Ascomycota</taxon>
        <taxon>Saccharomycotina</taxon>
        <taxon>Pichiomycetes</taxon>
        <taxon>Pichiales</taxon>
        <taxon>Pichiaceae</taxon>
        <taxon>Ambrosiozyma</taxon>
    </lineage>
</organism>
<proteinExistence type="predicted"/>